<dbReference type="PANTHER" id="PTHR36181:SF4">
    <property type="entry name" value="LAGLIDADG ENDONUCLEASE"/>
    <property type="match status" value="1"/>
</dbReference>
<dbReference type="InterPro" id="IPR004860">
    <property type="entry name" value="LAGLIDADG_dom"/>
</dbReference>
<feature type="domain" description="Homing endonuclease LAGLIDADG" evidence="1">
    <location>
        <begin position="121"/>
        <end position="221"/>
    </location>
</feature>
<reference evidence="2" key="1">
    <citation type="submission" date="2019-04" db="EMBL/GenBank/DDBJ databases">
        <authorList>
            <person name="Yu Z."/>
            <person name="Deng C."/>
        </authorList>
    </citation>
    <scope>NUCLEOTIDE SEQUENCE</scope>
</reference>
<dbReference type="InterPro" id="IPR051289">
    <property type="entry name" value="LAGLIDADG_Endonuclease"/>
</dbReference>
<name>A0A4Y5MZ82_9PEZI</name>
<dbReference type="Pfam" id="PF00961">
    <property type="entry name" value="LAGLIDADG_1"/>
    <property type="match status" value="2"/>
</dbReference>
<organism evidence="2">
    <name type="scientific">Orbilia brochopaga</name>
    <dbReference type="NCBI Taxonomy" id="3140254"/>
    <lineage>
        <taxon>Eukaryota</taxon>
        <taxon>Fungi</taxon>
        <taxon>Dikarya</taxon>
        <taxon>Ascomycota</taxon>
        <taxon>Pezizomycotina</taxon>
        <taxon>Orbiliomycetes</taxon>
        <taxon>Orbiliales</taxon>
        <taxon>Orbiliaceae</taxon>
        <taxon>Orbilia</taxon>
    </lineage>
</organism>
<dbReference type="AlphaFoldDB" id="A0A4Y5MZ82"/>
<dbReference type="SUPFAM" id="SSF55608">
    <property type="entry name" value="Homing endonucleases"/>
    <property type="match status" value="2"/>
</dbReference>
<gene>
    <name evidence="2" type="primary">orf252</name>
</gene>
<evidence type="ECO:0000259" key="1">
    <source>
        <dbReference type="Pfam" id="PF00961"/>
    </source>
</evidence>
<dbReference type="PANTHER" id="PTHR36181">
    <property type="entry name" value="INTRON-ENCODED ENDONUCLEASE AI3-RELATED"/>
    <property type="match status" value="1"/>
</dbReference>
<evidence type="ECO:0000313" key="2">
    <source>
        <dbReference type="EMBL" id="QCW06885.1"/>
    </source>
</evidence>
<dbReference type="GO" id="GO:0004519">
    <property type="term" value="F:endonuclease activity"/>
    <property type="evidence" value="ECO:0007669"/>
    <property type="project" value="InterPro"/>
</dbReference>
<dbReference type="InterPro" id="IPR027434">
    <property type="entry name" value="Homing_endonucl"/>
</dbReference>
<accession>A0A4Y5MZ82</accession>
<geneLocation type="mitochondrion" evidence="2"/>
<keyword evidence="2" id="KW-0496">Mitochondrion</keyword>
<dbReference type="GO" id="GO:0005739">
    <property type="term" value="C:mitochondrion"/>
    <property type="evidence" value="ECO:0007669"/>
    <property type="project" value="UniProtKB-ARBA"/>
</dbReference>
<dbReference type="FunFam" id="3.10.28.10:FF:000010">
    <property type="entry name" value="LAGLIDADG homing endonuclease I-LtrII"/>
    <property type="match status" value="1"/>
</dbReference>
<feature type="domain" description="Homing endonuclease LAGLIDADG" evidence="1">
    <location>
        <begin position="2"/>
        <end position="62"/>
    </location>
</feature>
<proteinExistence type="predicted"/>
<dbReference type="EMBL" id="MK820635">
    <property type="protein sequence ID" value="QCW06885.1"/>
    <property type="molecule type" value="Genomic_DNA"/>
</dbReference>
<sequence>MRILEDLKNYFGGAGNIWKNGENTFKYKIESLELISNIIIPHFDKYPLVTQKLGDYLLFKTVVNMMKNKEHLTDQGVKKIVAIKASVNNGLSDDLKQAFSEIKPVSRPIVKNKKVPHGQWMAGFSSGEGCFKVVVAKTPNNKLKVRVLIALQITQHTRDEELMTSFITYFGCGKIEKDFRGPKLYYSVYKFAENYEIIIPFFKKYNILGVKSEDFADWCKVAELIKTKDHLTSSGLEKIREIKSVMNKGRYN</sequence>
<dbReference type="Gene3D" id="3.10.28.10">
    <property type="entry name" value="Homing endonucleases"/>
    <property type="match status" value="2"/>
</dbReference>
<protein>
    <recommendedName>
        <fullName evidence="1">Homing endonuclease LAGLIDADG domain-containing protein</fullName>
    </recommendedName>
</protein>